<evidence type="ECO:0000256" key="1">
    <source>
        <dbReference type="SAM" id="MobiDB-lite"/>
    </source>
</evidence>
<feature type="compositionally biased region" description="Polar residues" evidence="1">
    <location>
        <begin position="83"/>
        <end position="96"/>
    </location>
</feature>
<dbReference type="EMBL" id="AACS02000004">
    <property type="protein sequence ID" value="EAU80178.2"/>
    <property type="molecule type" value="Genomic_DNA"/>
</dbReference>
<evidence type="ECO:0000313" key="2">
    <source>
        <dbReference type="EMBL" id="EAU80178.2"/>
    </source>
</evidence>
<dbReference type="VEuPathDB" id="FungiDB:CC1G_13469"/>
<feature type="compositionally biased region" description="Polar residues" evidence="1">
    <location>
        <begin position="67"/>
        <end position="76"/>
    </location>
</feature>
<dbReference type="InParanoid" id="A8PIY7"/>
<gene>
    <name evidence="2" type="ORF">CC1G_13469</name>
</gene>
<protein>
    <submittedName>
        <fullName evidence="2">Uncharacterized protein</fullName>
    </submittedName>
</protein>
<dbReference type="GeneID" id="6018345"/>
<dbReference type="Proteomes" id="UP000001861">
    <property type="component" value="Unassembled WGS sequence"/>
</dbReference>
<dbReference type="HOGENOM" id="CLU_966484_0_0_1"/>
<accession>A8PIY7</accession>
<feature type="region of interest" description="Disordered" evidence="1">
    <location>
        <begin position="58"/>
        <end position="154"/>
    </location>
</feature>
<feature type="region of interest" description="Disordered" evidence="1">
    <location>
        <begin position="168"/>
        <end position="203"/>
    </location>
</feature>
<dbReference type="RefSeq" id="XP_001841640.2">
    <property type="nucleotide sequence ID" value="XM_001841588.2"/>
</dbReference>
<organism evidence="2 3">
    <name type="scientific">Coprinopsis cinerea (strain Okayama-7 / 130 / ATCC MYA-4618 / FGSC 9003)</name>
    <name type="common">Inky cap fungus</name>
    <name type="synonym">Hormographiella aspergillata</name>
    <dbReference type="NCBI Taxonomy" id="240176"/>
    <lineage>
        <taxon>Eukaryota</taxon>
        <taxon>Fungi</taxon>
        <taxon>Dikarya</taxon>
        <taxon>Basidiomycota</taxon>
        <taxon>Agaricomycotina</taxon>
        <taxon>Agaricomycetes</taxon>
        <taxon>Agaricomycetidae</taxon>
        <taxon>Agaricales</taxon>
        <taxon>Agaricineae</taxon>
        <taxon>Psathyrellaceae</taxon>
        <taxon>Coprinopsis</taxon>
    </lineage>
</organism>
<sequence length="288" mass="30628">MRICEQVQDADDDGLPLLMAISRLHRRLAALDQEPNPDWFVIPDDEVIARIVPVTATMPPSPAVTVSPRSGKTSPGTPRFRRTSQNTGKDASSYGSPNKRAPKRKPKSAEFINDSQEEADPKKQKGNDGASVPSAKALGKRKAVENPHTPGESAALVKAARNIVTLRPAGSAKAASNAEAGPSGSKRTSSGRGKAASTTSSVKKFPKDEGIVASQLTGVDPIDLSTPEGRKLFNELNLYSSTSTLPPKRTSMLRADVFGLETVSYRSTSTASTILASCHNKYQVAFST</sequence>
<name>A8PIY7_COPC7</name>
<dbReference type="AlphaFoldDB" id="A8PIY7"/>
<proteinExistence type="predicted"/>
<keyword evidence="3" id="KW-1185">Reference proteome</keyword>
<dbReference type="KEGG" id="cci:CC1G_13469"/>
<comment type="caution">
    <text evidence="2">The sequence shown here is derived from an EMBL/GenBank/DDBJ whole genome shotgun (WGS) entry which is preliminary data.</text>
</comment>
<feature type="compositionally biased region" description="Low complexity" evidence="1">
    <location>
        <begin position="168"/>
        <end position="194"/>
    </location>
</feature>
<reference evidence="2 3" key="1">
    <citation type="journal article" date="2010" name="Proc. Natl. Acad. Sci. U.S.A.">
        <title>Insights into evolution of multicellular fungi from the assembled chromosomes of the mushroom Coprinopsis cinerea (Coprinus cinereus).</title>
        <authorList>
            <person name="Stajich J.E."/>
            <person name="Wilke S.K."/>
            <person name="Ahren D."/>
            <person name="Au C.H."/>
            <person name="Birren B.W."/>
            <person name="Borodovsky M."/>
            <person name="Burns C."/>
            <person name="Canback B."/>
            <person name="Casselton L.A."/>
            <person name="Cheng C.K."/>
            <person name="Deng J."/>
            <person name="Dietrich F.S."/>
            <person name="Fargo D.C."/>
            <person name="Farman M.L."/>
            <person name="Gathman A.C."/>
            <person name="Goldberg J."/>
            <person name="Guigo R."/>
            <person name="Hoegger P.J."/>
            <person name="Hooker J.B."/>
            <person name="Huggins A."/>
            <person name="James T.Y."/>
            <person name="Kamada T."/>
            <person name="Kilaru S."/>
            <person name="Kodira C."/>
            <person name="Kues U."/>
            <person name="Kupfer D."/>
            <person name="Kwan H.S."/>
            <person name="Lomsadze A."/>
            <person name="Li W."/>
            <person name="Lilly W.W."/>
            <person name="Ma L.J."/>
            <person name="Mackey A.J."/>
            <person name="Manning G."/>
            <person name="Martin F."/>
            <person name="Muraguchi H."/>
            <person name="Natvig D.O."/>
            <person name="Palmerini H."/>
            <person name="Ramesh M.A."/>
            <person name="Rehmeyer C.J."/>
            <person name="Roe B.A."/>
            <person name="Shenoy N."/>
            <person name="Stanke M."/>
            <person name="Ter-Hovhannisyan V."/>
            <person name="Tunlid A."/>
            <person name="Velagapudi R."/>
            <person name="Vision T.J."/>
            <person name="Zeng Q."/>
            <person name="Zolan M.E."/>
            <person name="Pukkila P.J."/>
        </authorList>
    </citation>
    <scope>NUCLEOTIDE SEQUENCE [LARGE SCALE GENOMIC DNA]</scope>
    <source>
        <strain evidence="3">Okayama-7 / 130 / ATCC MYA-4618 / FGSC 9003</strain>
    </source>
</reference>
<evidence type="ECO:0000313" key="3">
    <source>
        <dbReference type="Proteomes" id="UP000001861"/>
    </source>
</evidence>